<proteinExistence type="predicted"/>
<keyword evidence="3" id="KW-1185">Reference proteome</keyword>
<organism evidence="2 3">
    <name type="scientific">Brassica carinata</name>
    <name type="common">Ethiopian mustard</name>
    <name type="synonym">Abyssinian cabbage</name>
    <dbReference type="NCBI Taxonomy" id="52824"/>
    <lineage>
        <taxon>Eukaryota</taxon>
        <taxon>Viridiplantae</taxon>
        <taxon>Streptophyta</taxon>
        <taxon>Embryophyta</taxon>
        <taxon>Tracheophyta</taxon>
        <taxon>Spermatophyta</taxon>
        <taxon>Magnoliopsida</taxon>
        <taxon>eudicotyledons</taxon>
        <taxon>Gunneridae</taxon>
        <taxon>Pentapetalae</taxon>
        <taxon>rosids</taxon>
        <taxon>malvids</taxon>
        <taxon>Brassicales</taxon>
        <taxon>Brassicaceae</taxon>
        <taxon>Brassiceae</taxon>
        <taxon>Brassica</taxon>
    </lineage>
</organism>
<dbReference type="EMBL" id="JAAMPC010000006">
    <property type="protein sequence ID" value="KAG2305992.1"/>
    <property type="molecule type" value="Genomic_DNA"/>
</dbReference>
<comment type="caution">
    <text evidence="2">The sequence shown here is derived from an EMBL/GenBank/DDBJ whole genome shotgun (WGS) entry which is preliminary data.</text>
</comment>
<reference evidence="2 3" key="1">
    <citation type="submission" date="2020-02" db="EMBL/GenBank/DDBJ databases">
        <authorList>
            <person name="Ma Q."/>
            <person name="Huang Y."/>
            <person name="Song X."/>
            <person name="Pei D."/>
        </authorList>
    </citation>
    <scope>NUCLEOTIDE SEQUENCE [LARGE SCALE GENOMIC DNA]</scope>
    <source>
        <strain evidence="2">Sxm20200214</strain>
        <tissue evidence="2">Leaf</tissue>
    </source>
</reference>
<sequence>MRGVVAVENDPRLTISFAITPEEEHLLLLDEVEDTQVTSLLQKLLSGETFGVEDFPGGDTSFCPKVDSAHGADQCGEENPVPNPIHRRNLRPRKPVDVKIQDISSDEDSEPAVFPCSNGCTYEKMQEKMQAFLAADAKISTQIKEMERNIRRDLGLPENHQ</sequence>
<protein>
    <submittedName>
        <fullName evidence="2">Uncharacterized protein</fullName>
    </submittedName>
</protein>
<name>A0A8X7SGR9_BRACI</name>
<gene>
    <name evidence="2" type="ORF">Bca52824_025740</name>
</gene>
<dbReference type="Proteomes" id="UP000886595">
    <property type="component" value="Unassembled WGS sequence"/>
</dbReference>
<evidence type="ECO:0000313" key="3">
    <source>
        <dbReference type="Proteomes" id="UP000886595"/>
    </source>
</evidence>
<dbReference type="AlphaFoldDB" id="A0A8X7SGR9"/>
<evidence type="ECO:0000256" key="1">
    <source>
        <dbReference type="SAM" id="MobiDB-lite"/>
    </source>
</evidence>
<feature type="region of interest" description="Disordered" evidence="1">
    <location>
        <begin position="71"/>
        <end position="96"/>
    </location>
</feature>
<accession>A0A8X7SGR9</accession>
<evidence type="ECO:0000313" key="2">
    <source>
        <dbReference type="EMBL" id="KAG2305992.1"/>
    </source>
</evidence>